<sequence>MFLIQSARAAQDRDCKAKTGRGTTHPKGRFSHADPQPVLHGVREAAEEEWGDAGFRLFGERGQSPPFPSSDKGVDTLTSLHERRPTDREHVF</sequence>
<proteinExistence type="predicted"/>
<dbReference type="Proteomes" id="UP000245698">
    <property type="component" value="Unassembled WGS sequence"/>
</dbReference>
<dbReference type="EMBL" id="FUIG01000044">
    <property type="protein sequence ID" value="SJM33634.1"/>
    <property type="molecule type" value="Genomic_DNA"/>
</dbReference>
<dbReference type="AlphaFoldDB" id="A0A2P9AR57"/>
<gene>
    <name evidence="2" type="ORF">BQ8482_360035</name>
</gene>
<protein>
    <submittedName>
        <fullName evidence="2">Uncharacterized protein</fullName>
    </submittedName>
</protein>
<evidence type="ECO:0000313" key="2">
    <source>
        <dbReference type="EMBL" id="SJM33634.1"/>
    </source>
</evidence>
<accession>A0A2P9AR57</accession>
<name>A0A2P9AR57_9HYPH</name>
<keyword evidence="3" id="KW-1185">Reference proteome</keyword>
<evidence type="ECO:0000256" key="1">
    <source>
        <dbReference type="SAM" id="MobiDB-lite"/>
    </source>
</evidence>
<reference evidence="3" key="1">
    <citation type="submission" date="2016-12" db="EMBL/GenBank/DDBJ databases">
        <authorList>
            <person name="Brunel B."/>
        </authorList>
    </citation>
    <scope>NUCLEOTIDE SEQUENCE [LARGE SCALE GENOMIC DNA]</scope>
</reference>
<feature type="compositionally biased region" description="Basic and acidic residues" evidence="1">
    <location>
        <begin position="80"/>
        <end position="92"/>
    </location>
</feature>
<feature type="region of interest" description="Disordered" evidence="1">
    <location>
        <begin position="1"/>
        <end position="35"/>
    </location>
</feature>
<organism evidence="2 3">
    <name type="scientific">Mesorhizobium delmotii</name>
    <dbReference type="NCBI Taxonomy" id="1631247"/>
    <lineage>
        <taxon>Bacteria</taxon>
        <taxon>Pseudomonadati</taxon>
        <taxon>Pseudomonadota</taxon>
        <taxon>Alphaproteobacteria</taxon>
        <taxon>Hyphomicrobiales</taxon>
        <taxon>Phyllobacteriaceae</taxon>
        <taxon>Mesorhizobium</taxon>
    </lineage>
</organism>
<feature type="region of interest" description="Disordered" evidence="1">
    <location>
        <begin position="56"/>
        <end position="92"/>
    </location>
</feature>
<evidence type="ECO:0000313" key="3">
    <source>
        <dbReference type="Proteomes" id="UP000245698"/>
    </source>
</evidence>